<dbReference type="Gene3D" id="1.20.140.10">
    <property type="entry name" value="Butyryl-CoA Dehydrogenase, subunit A, domain 3"/>
    <property type="match status" value="2"/>
</dbReference>
<dbReference type="RefSeq" id="WP_062794906.1">
    <property type="nucleotide sequence ID" value="NZ_CBCRXS010000007.1"/>
</dbReference>
<dbReference type="GO" id="GO:0005886">
    <property type="term" value="C:plasma membrane"/>
    <property type="evidence" value="ECO:0007669"/>
    <property type="project" value="TreeGrafter"/>
</dbReference>
<dbReference type="InterPro" id="IPR036250">
    <property type="entry name" value="AcylCo_DH-like_C"/>
</dbReference>
<dbReference type="InterPro" id="IPR006091">
    <property type="entry name" value="Acyl-CoA_Oxase/DH_mid-dom"/>
</dbReference>
<dbReference type="InterPro" id="IPR009100">
    <property type="entry name" value="AcylCoA_DH/oxidase_NM_dom_sf"/>
</dbReference>
<dbReference type="SUPFAM" id="SSF56645">
    <property type="entry name" value="Acyl-CoA dehydrogenase NM domain-like"/>
    <property type="match status" value="2"/>
</dbReference>
<dbReference type="SUPFAM" id="SSF47203">
    <property type="entry name" value="Acyl-CoA dehydrogenase C-terminal domain-like"/>
    <property type="match status" value="2"/>
</dbReference>
<evidence type="ECO:0000256" key="5">
    <source>
        <dbReference type="ARBA" id="ARBA00023002"/>
    </source>
</evidence>
<dbReference type="InterPro" id="IPR046373">
    <property type="entry name" value="Acyl-CoA_Oxase/DH_mid-dom_sf"/>
</dbReference>
<dbReference type="PANTHER" id="PTHR43292">
    <property type="entry name" value="ACYL-COA DEHYDROGENASE"/>
    <property type="match status" value="1"/>
</dbReference>
<sequence length="710" mass="74458">MGLPISTEHIELAESVRKVLSDRDAIGAARTTIDTGYTTVPFWKDLVSLGWLGLHIPEQYGGQGFGTAELAVVLEELGRAVAPGDFLPTVIASELIRLSGTDDQRTALLPELCAGEATAAIGLGGEVTVDADGAVSGAGGALLGGGSAEIFVLRSEADVVVVRRGRGVEVEVVVGIDGTRPSARVSCSAATPLAVLPGAFATLLAVAQTFSAAEAAGGARACTEAAVAYAMTRSQFGRTIGSFQAVKHLCANMFVDTEIATAAAWDASRADLASAEGRFAAAVAADQAIGAFAVSAQRNIQVHGGLGFTWEHDAHLLLRRAYVLQAVFGHDAARQVARLAIDGVHRPPSLELPEDADTFRRGARAFRDQYLATPAGERASLLARSGFAFPHWPAPYGRSAGPVEQLVIEEELAVIPKLDLGIGNWIVPTLLQQGTDAQIDRWVWSSLDGDIRWCQLFSEPGAGSDAAAISTRGVRTEGGWLVSGQKVWTSDAQNCNRGLATVRTNKDAPKHAGVSMLVIDLESDGVEIRPLRDITGNATFNEVFLDNVFVPDADVVGAVDQGWKVARATLGNERVTIGGGVAEFVDLDVAVRVVADAEKATDTELLGKVGHLVAERQAMRMLSLRLAARAVSGAGPGPEGNVTKLLSGEHQQRVADLLVQVGGAEWALGGAADLHEGVLFVRGLTIAGGTSEVVRNQIAERVLGLPREKM</sequence>
<comment type="similarity">
    <text evidence="2">Belongs to the acyl-CoA dehydrogenase family.</text>
</comment>
<dbReference type="InterPro" id="IPR013786">
    <property type="entry name" value="AcylCoA_DH/ox_N"/>
</dbReference>
<keyword evidence="5" id="KW-0560">Oxidoreductase</keyword>
<dbReference type="Gene3D" id="1.10.540.10">
    <property type="entry name" value="Acyl-CoA dehydrogenase/oxidase, N-terminal domain"/>
    <property type="match status" value="2"/>
</dbReference>
<dbReference type="Pfam" id="PF02770">
    <property type="entry name" value="Acyl-CoA_dh_M"/>
    <property type="match status" value="1"/>
</dbReference>
<reference evidence="9 10" key="1">
    <citation type="submission" date="2018-10" db="EMBL/GenBank/DDBJ databases">
        <title>Sequencing the genomes of 1000 actinobacteria strains.</title>
        <authorList>
            <person name="Klenk H.-P."/>
        </authorList>
    </citation>
    <scope>NUCLEOTIDE SEQUENCE [LARGE SCALE GENOMIC DNA]</scope>
    <source>
        <strain evidence="9 10">DSM 44343</strain>
    </source>
</reference>
<feature type="domain" description="Acyl-CoA dehydrogenase/oxidase C-terminal" evidence="6">
    <location>
        <begin position="208"/>
        <end position="331"/>
    </location>
</feature>
<comment type="cofactor">
    <cofactor evidence="1">
        <name>FAD</name>
        <dbReference type="ChEBI" id="CHEBI:57692"/>
    </cofactor>
</comment>
<dbReference type="Gene3D" id="2.40.110.10">
    <property type="entry name" value="Butyryl-CoA Dehydrogenase, subunit A, domain 2"/>
    <property type="match status" value="1"/>
</dbReference>
<evidence type="ECO:0000313" key="10">
    <source>
        <dbReference type="Proteomes" id="UP000274762"/>
    </source>
</evidence>
<feature type="domain" description="Acyl-CoA dehydrogenase/oxidase N-terminal" evidence="8">
    <location>
        <begin position="7"/>
        <end position="116"/>
    </location>
</feature>
<organism evidence="9 10">
    <name type="scientific">Williamsia marianensis</name>
    <dbReference type="NCBI Taxonomy" id="85044"/>
    <lineage>
        <taxon>Bacteria</taxon>
        <taxon>Bacillati</taxon>
        <taxon>Actinomycetota</taxon>
        <taxon>Actinomycetes</taxon>
        <taxon>Mycobacteriales</taxon>
        <taxon>Nocardiaceae</taxon>
        <taxon>Williamsia</taxon>
    </lineage>
</organism>
<evidence type="ECO:0000256" key="4">
    <source>
        <dbReference type="ARBA" id="ARBA00022827"/>
    </source>
</evidence>
<dbReference type="GO" id="GO:0050660">
    <property type="term" value="F:flavin adenine dinucleotide binding"/>
    <property type="evidence" value="ECO:0007669"/>
    <property type="project" value="InterPro"/>
</dbReference>
<dbReference type="InterPro" id="IPR009075">
    <property type="entry name" value="AcylCo_DH/oxidase_C"/>
</dbReference>
<keyword evidence="3" id="KW-0285">Flavoprotein</keyword>
<dbReference type="PANTHER" id="PTHR43292:SF4">
    <property type="entry name" value="ACYL-COA DEHYDROGENASE FADE34"/>
    <property type="match status" value="1"/>
</dbReference>
<dbReference type="Pfam" id="PF00441">
    <property type="entry name" value="Acyl-CoA_dh_1"/>
    <property type="match status" value="2"/>
</dbReference>
<protein>
    <submittedName>
        <fullName evidence="9">Alkylation response protein AidB-like acyl-CoA dehydrogenase</fullName>
    </submittedName>
</protein>
<proteinExistence type="inferred from homology"/>
<evidence type="ECO:0000259" key="7">
    <source>
        <dbReference type="Pfam" id="PF02770"/>
    </source>
</evidence>
<dbReference type="FunFam" id="2.40.110.10:FF:000011">
    <property type="entry name" value="Acyl-CoA dehydrogenase FadE34"/>
    <property type="match status" value="1"/>
</dbReference>
<dbReference type="InterPro" id="IPR052161">
    <property type="entry name" value="Mycobact_Acyl-CoA_DH"/>
</dbReference>
<dbReference type="GO" id="GO:0016627">
    <property type="term" value="F:oxidoreductase activity, acting on the CH-CH group of donors"/>
    <property type="evidence" value="ECO:0007669"/>
    <property type="project" value="InterPro"/>
</dbReference>
<accession>A0A495K8K6</accession>
<dbReference type="Proteomes" id="UP000274762">
    <property type="component" value="Unassembled WGS sequence"/>
</dbReference>
<evidence type="ECO:0000313" key="9">
    <source>
        <dbReference type="EMBL" id="RKR97501.1"/>
    </source>
</evidence>
<evidence type="ECO:0000256" key="3">
    <source>
        <dbReference type="ARBA" id="ARBA00022630"/>
    </source>
</evidence>
<feature type="domain" description="Acyl-CoA dehydrogenase/oxidase C-terminal" evidence="6">
    <location>
        <begin position="560"/>
        <end position="703"/>
    </location>
</feature>
<name>A0A495K8K6_WILMA</name>
<evidence type="ECO:0000259" key="6">
    <source>
        <dbReference type="Pfam" id="PF00441"/>
    </source>
</evidence>
<dbReference type="AlphaFoldDB" id="A0A495K8K6"/>
<evidence type="ECO:0000256" key="2">
    <source>
        <dbReference type="ARBA" id="ARBA00009347"/>
    </source>
</evidence>
<comment type="caution">
    <text evidence="9">The sequence shown here is derived from an EMBL/GenBank/DDBJ whole genome shotgun (WGS) entry which is preliminary data.</text>
</comment>
<gene>
    <name evidence="9" type="ORF">DFJ75_4380</name>
</gene>
<keyword evidence="4" id="KW-0274">FAD</keyword>
<evidence type="ECO:0000259" key="8">
    <source>
        <dbReference type="Pfam" id="PF02771"/>
    </source>
</evidence>
<evidence type="ECO:0000256" key="1">
    <source>
        <dbReference type="ARBA" id="ARBA00001974"/>
    </source>
</evidence>
<feature type="domain" description="Acyl-CoA oxidase/dehydrogenase middle" evidence="7">
    <location>
        <begin position="454"/>
        <end position="548"/>
    </location>
</feature>
<dbReference type="Pfam" id="PF02771">
    <property type="entry name" value="Acyl-CoA_dh_N"/>
    <property type="match status" value="1"/>
</dbReference>
<dbReference type="EMBL" id="RBKV01000001">
    <property type="protein sequence ID" value="RKR97501.1"/>
    <property type="molecule type" value="Genomic_DNA"/>
</dbReference>
<dbReference type="InterPro" id="IPR037069">
    <property type="entry name" value="AcylCoA_DH/ox_N_sf"/>
</dbReference>
<dbReference type="OrthoDB" id="2431337at2"/>